<name>A0ABR2RSN7_9ROSI</name>
<organism evidence="1 2">
    <name type="scientific">Hibiscus sabdariffa</name>
    <name type="common">roselle</name>
    <dbReference type="NCBI Taxonomy" id="183260"/>
    <lineage>
        <taxon>Eukaryota</taxon>
        <taxon>Viridiplantae</taxon>
        <taxon>Streptophyta</taxon>
        <taxon>Embryophyta</taxon>
        <taxon>Tracheophyta</taxon>
        <taxon>Spermatophyta</taxon>
        <taxon>Magnoliopsida</taxon>
        <taxon>eudicotyledons</taxon>
        <taxon>Gunneridae</taxon>
        <taxon>Pentapetalae</taxon>
        <taxon>rosids</taxon>
        <taxon>malvids</taxon>
        <taxon>Malvales</taxon>
        <taxon>Malvaceae</taxon>
        <taxon>Malvoideae</taxon>
        <taxon>Hibiscus</taxon>
    </lineage>
</organism>
<comment type="caution">
    <text evidence="1">The sequence shown here is derived from an EMBL/GenBank/DDBJ whole genome shotgun (WGS) entry which is preliminary data.</text>
</comment>
<dbReference type="Proteomes" id="UP001396334">
    <property type="component" value="Unassembled WGS sequence"/>
</dbReference>
<dbReference type="EMBL" id="JBBPBN010000021">
    <property type="protein sequence ID" value="KAK9015784.1"/>
    <property type="molecule type" value="Genomic_DNA"/>
</dbReference>
<evidence type="ECO:0000313" key="1">
    <source>
        <dbReference type="EMBL" id="KAK9015784.1"/>
    </source>
</evidence>
<keyword evidence="2" id="KW-1185">Reference proteome</keyword>
<evidence type="ECO:0000313" key="2">
    <source>
        <dbReference type="Proteomes" id="UP001396334"/>
    </source>
</evidence>
<accession>A0ABR2RSN7</accession>
<sequence length="299" mass="34078">MLWSIPPKRRRQSPQALLVWILKKEDCEWAMGRVYDNPFFHSWLGSIWESLGWSLKLYRIRTGFDTDFKVESKELRDKVRRVTQSFSHNLGFSRLLLPFGYLVYPHETVPNPCSFAENINGKDKKFEDNSAKEDFFSAGYLPFLGSLEISIEIYQPSNASYGMLGESATPLAALLEALGTHLADSFQTSSFSSNRKREARATQNEFVTCSLTKRKESLEADNKGIIQIGPGNWEDVEAMEQGTDPFGMKIDSIPIPKVINDYQYDTELCQAIDCSNSTSNKAERVKLADDMYKDHPRTI</sequence>
<protein>
    <submittedName>
        <fullName evidence="1">Uncharacterized protein</fullName>
    </submittedName>
</protein>
<reference evidence="1 2" key="1">
    <citation type="journal article" date="2024" name="G3 (Bethesda)">
        <title>Genome assembly of Hibiscus sabdariffa L. provides insights into metabolisms of medicinal natural products.</title>
        <authorList>
            <person name="Kim T."/>
        </authorList>
    </citation>
    <scope>NUCLEOTIDE SEQUENCE [LARGE SCALE GENOMIC DNA]</scope>
    <source>
        <strain evidence="1">TK-2024</strain>
        <tissue evidence="1">Old leaves</tissue>
    </source>
</reference>
<gene>
    <name evidence="1" type="ORF">V6N11_006878</name>
</gene>
<proteinExistence type="predicted"/>